<sequence length="269" mass="29314">MKKTFLLFTVALISLTSCSSDDDGQNDNGNNNSGIKLPKSEVTTSEPEGTISKLDYTYDGTKIKTTSGSNTTKSVYTYNESNVLSKIEFKENDITKSSTKYVFDNGDIKSTTTYSVSADNVETKTSYIEYTYDAAAKTQTAVTTTYPAGVPTVSNTKIVNTYDDNNLVKTVTTATIDDKNDTVTTTVYVYDDKSSSMKNVTGQPATIVKGQNNPKTINTTVIVRTDNTSGTPITTQSTYDYEYDESGFPILVTSYSAGSLISVKDIFYN</sequence>
<evidence type="ECO:0008006" key="5">
    <source>
        <dbReference type="Google" id="ProtNLM"/>
    </source>
</evidence>
<comment type="caution">
    <text evidence="3">The sequence shown here is derived from an EMBL/GenBank/DDBJ whole genome shotgun (WGS) entry which is preliminary data.</text>
</comment>
<evidence type="ECO:0000313" key="3">
    <source>
        <dbReference type="EMBL" id="MFB9056352.1"/>
    </source>
</evidence>
<dbReference type="RefSeq" id="WP_379860550.1">
    <property type="nucleotide sequence ID" value="NZ_JBHMFC010000019.1"/>
</dbReference>
<accession>A0ABV5FA89</accession>
<dbReference type="Proteomes" id="UP001589585">
    <property type="component" value="Unassembled WGS sequence"/>
</dbReference>
<feature type="region of interest" description="Disordered" evidence="1">
    <location>
        <begin position="20"/>
        <end position="48"/>
    </location>
</feature>
<feature type="chain" id="PRO_5045375974" description="YD repeat-containing protein" evidence="2">
    <location>
        <begin position="20"/>
        <end position="269"/>
    </location>
</feature>
<dbReference type="PROSITE" id="PS51257">
    <property type="entry name" value="PROKAR_LIPOPROTEIN"/>
    <property type="match status" value="1"/>
</dbReference>
<evidence type="ECO:0000256" key="1">
    <source>
        <dbReference type="SAM" id="MobiDB-lite"/>
    </source>
</evidence>
<proteinExistence type="predicted"/>
<gene>
    <name evidence="3" type="ORF">ACFFU9_06295</name>
</gene>
<keyword evidence="2" id="KW-0732">Signal</keyword>
<keyword evidence="4" id="KW-1185">Reference proteome</keyword>
<reference evidence="3 4" key="1">
    <citation type="submission" date="2024-09" db="EMBL/GenBank/DDBJ databases">
        <authorList>
            <person name="Sun Q."/>
            <person name="Mori K."/>
        </authorList>
    </citation>
    <scope>NUCLEOTIDE SEQUENCE [LARGE SCALE GENOMIC DNA]</scope>
    <source>
        <strain evidence="3 4">CECT 8622</strain>
    </source>
</reference>
<evidence type="ECO:0000313" key="4">
    <source>
        <dbReference type="Proteomes" id="UP001589585"/>
    </source>
</evidence>
<protein>
    <recommendedName>
        <fullName evidence="5">YD repeat-containing protein</fullName>
    </recommendedName>
</protein>
<name>A0ABV5FA89_9FLAO</name>
<dbReference type="EMBL" id="JBHMFC010000019">
    <property type="protein sequence ID" value="MFB9056352.1"/>
    <property type="molecule type" value="Genomic_DNA"/>
</dbReference>
<organism evidence="3 4">
    <name type="scientific">Mariniflexile ostreae</name>
    <dbReference type="NCBI Taxonomy" id="1520892"/>
    <lineage>
        <taxon>Bacteria</taxon>
        <taxon>Pseudomonadati</taxon>
        <taxon>Bacteroidota</taxon>
        <taxon>Flavobacteriia</taxon>
        <taxon>Flavobacteriales</taxon>
        <taxon>Flavobacteriaceae</taxon>
        <taxon>Mariniflexile</taxon>
    </lineage>
</organism>
<evidence type="ECO:0000256" key="2">
    <source>
        <dbReference type="SAM" id="SignalP"/>
    </source>
</evidence>
<feature type="signal peptide" evidence="2">
    <location>
        <begin position="1"/>
        <end position="19"/>
    </location>
</feature>